<organism evidence="1 2">
    <name type="scientific">Hyaloscypha variabilis (strain UAMH 11265 / GT02V1 / F)</name>
    <name type="common">Meliniomyces variabilis</name>
    <dbReference type="NCBI Taxonomy" id="1149755"/>
    <lineage>
        <taxon>Eukaryota</taxon>
        <taxon>Fungi</taxon>
        <taxon>Dikarya</taxon>
        <taxon>Ascomycota</taxon>
        <taxon>Pezizomycotina</taxon>
        <taxon>Leotiomycetes</taxon>
        <taxon>Helotiales</taxon>
        <taxon>Hyaloscyphaceae</taxon>
        <taxon>Hyaloscypha</taxon>
        <taxon>Hyaloscypha variabilis</taxon>
    </lineage>
</organism>
<dbReference type="SUPFAM" id="SSF51197">
    <property type="entry name" value="Clavaminate synthase-like"/>
    <property type="match status" value="1"/>
</dbReference>
<evidence type="ECO:0008006" key="3">
    <source>
        <dbReference type="Google" id="ProtNLM"/>
    </source>
</evidence>
<sequence>MPGIIENTDYTLTEEQKAHFLEHGYVKIPKCFTREQATEFTAKMWTRLGMDPDDKSTWIVEKHNMPWHHHVPVAEFSPKAWSAMCQLLGGEDKISDEPQYRSWSDGFIVNLGRPEYKPEENLDLRNLDNWHNDGDFFVHFLDSPEQALLVIPLWSDIETKGGGTAVCGEGIKYIAQHLYDHPEGTTPWMRSLHDPTHASYEGREFWQELAWNKSKTSDESFHEATGEVGDVFLLHPLMLHSASKNLLRKVRIITNPPVSLKEPFCFDRADPKEYSLVEQKTLKDLGTPNGIPGWKITSPRGPWRSNRIKKVEELRKKELERLNGQPSAVVPFE</sequence>
<evidence type="ECO:0000313" key="2">
    <source>
        <dbReference type="Proteomes" id="UP000235786"/>
    </source>
</evidence>
<name>A0A2J6R9U8_HYAVF</name>
<accession>A0A2J6R9U8</accession>
<evidence type="ECO:0000313" key="1">
    <source>
        <dbReference type="EMBL" id="PMD35263.1"/>
    </source>
</evidence>
<dbReference type="EMBL" id="KZ613952">
    <property type="protein sequence ID" value="PMD35263.1"/>
    <property type="molecule type" value="Genomic_DNA"/>
</dbReference>
<dbReference type="Proteomes" id="UP000235786">
    <property type="component" value="Unassembled WGS sequence"/>
</dbReference>
<gene>
    <name evidence="1" type="ORF">L207DRAFT_435272</name>
</gene>
<dbReference type="AlphaFoldDB" id="A0A2J6R9U8"/>
<dbReference type="Gene3D" id="2.60.120.620">
    <property type="entry name" value="q2cbj1_9rhob like domain"/>
    <property type="match status" value="1"/>
</dbReference>
<dbReference type="OrthoDB" id="4664297at2759"/>
<protein>
    <recommendedName>
        <fullName evidence="3">Phytanoyl-CoA dioxygenase</fullName>
    </recommendedName>
</protein>
<reference evidence="1 2" key="1">
    <citation type="submission" date="2016-04" db="EMBL/GenBank/DDBJ databases">
        <title>A degradative enzymes factory behind the ericoid mycorrhizal symbiosis.</title>
        <authorList>
            <consortium name="DOE Joint Genome Institute"/>
            <person name="Martino E."/>
            <person name="Morin E."/>
            <person name="Grelet G."/>
            <person name="Kuo A."/>
            <person name="Kohler A."/>
            <person name="Daghino S."/>
            <person name="Barry K."/>
            <person name="Choi C."/>
            <person name="Cichocki N."/>
            <person name="Clum A."/>
            <person name="Copeland A."/>
            <person name="Hainaut M."/>
            <person name="Haridas S."/>
            <person name="Labutti K."/>
            <person name="Lindquist E."/>
            <person name="Lipzen A."/>
            <person name="Khouja H.-R."/>
            <person name="Murat C."/>
            <person name="Ohm R."/>
            <person name="Olson A."/>
            <person name="Spatafora J."/>
            <person name="Veneault-Fourrey C."/>
            <person name="Henrissat B."/>
            <person name="Grigoriev I."/>
            <person name="Martin F."/>
            <person name="Perotto S."/>
        </authorList>
    </citation>
    <scope>NUCLEOTIDE SEQUENCE [LARGE SCALE GENOMIC DNA]</scope>
    <source>
        <strain evidence="1 2">F</strain>
    </source>
</reference>
<keyword evidence="2" id="KW-1185">Reference proteome</keyword>
<proteinExistence type="predicted"/>